<dbReference type="PANTHER" id="PTHR45751:SF11">
    <property type="entry name" value="COPINE FAMILY PROTEIN 2"/>
    <property type="match status" value="1"/>
</dbReference>
<dbReference type="Proteomes" id="UP000619265">
    <property type="component" value="Unassembled WGS sequence"/>
</dbReference>
<dbReference type="EMBL" id="LIHL02000001">
    <property type="protein sequence ID" value="KAF5480568.1"/>
    <property type="molecule type" value="Genomic_DNA"/>
</dbReference>
<dbReference type="InterPro" id="IPR052079">
    <property type="entry name" value="E3_ligase/Copine_domain"/>
</dbReference>
<reference evidence="1" key="1">
    <citation type="submission" date="2015-10" db="EMBL/GenBank/DDBJ databases">
        <authorList>
            <person name="Martinez-Garcia P.J."/>
            <person name="Crepeau M.W."/>
            <person name="Puiu D."/>
            <person name="Gonzalez-Ibeas D."/>
            <person name="Whalen J."/>
            <person name="Stevens K."/>
            <person name="Paul R."/>
            <person name="Butterfield T."/>
            <person name="Britton M."/>
            <person name="Reagan R."/>
            <person name="Chakraborty S."/>
            <person name="Walawage S.L."/>
            <person name="Vasquez-Gross H.A."/>
            <person name="Cardeno C."/>
            <person name="Famula R."/>
            <person name="Pratt K."/>
            <person name="Kuruganti S."/>
            <person name="Aradhya M.K."/>
            <person name="Leslie C.A."/>
            <person name="Dandekar A.M."/>
            <person name="Salzberg S.L."/>
            <person name="Wegrzyn J.L."/>
            <person name="Langley C.H."/>
            <person name="Neale D.B."/>
        </authorList>
    </citation>
    <scope>NUCLEOTIDE SEQUENCE</scope>
    <source>
        <tissue evidence="1">Leaves</tissue>
    </source>
</reference>
<evidence type="ECO:0000313" key="1">
    <source>
        <dbReference type="EMBL" id="KAF5480568.1"/>
    </source>
</evidence>
<organism evidence="1 2">
    <name type="scientific">Juglans regia</name>
    <name type="common">English walnut</name>
    <dbReference type="NCBI Taxonomy" id="51240"/>
    <lineage>
        <taxon>Eukaryota</taxon>
        <taxon>Viridiplantae</taxon>
        <taxon>Streptophyta</taxon>
        <taxon>Embryophyta</taxon>
        <taxon>Tracheophyta</taxon>
        <taxon>Spermatophyta</taxon>
        <taxon>Magnoliopsida</taxon>
        <taxon>eudicotyledons</taxon>
        <taxon>Gunneridae</taxon>
        <taxon>Pentapetalae</taxon>
        <taxon>rosids</taxon>
        <taxon>fabids</taxon>
        <taxon>Fagales</taxon>
        <taxon>Juglandaceae</taxon>
        <taxon>Juglans</taxon>
    </lineage>
</organism>
<dbReference type="PANTHER" id="PTHR45751">
    <property type="entry name" value="COPINE FAMILY PROTEIN 1"/>
    <property type="match status" value="1"/>
</dbReference>
<proteinExistence type="predicted"/>
<protein>
    <recommendedName>
        <fullName evidence="3">E3 ubiquitin-protein ligase RGLG4-like</fullName>
    </recommendedName>
</protein>
<reference evidence="1" key="2">
    <citation type="submission" date="2020-03" db="EMBL/GenBank/DDBJ databases">
        <title>Walnut 2.0.</title>
        <authorList>
            <person name="Marrano A."/>
            <person name="Britton M."/>
            <person name="Zimin A.V."/>
            <person name="Zaini P.A."/>
            <person name="Workman R."/>
            <person name="Puiu D."/>
            <person name="Bianco L."/>
            <person name="Allen B.J."/>
            <person name="Troggio M."/>
            <person name="Leslie C.A."/>
            <person name="Timp W."/>
            <person name="Dendekar A."/>
            <person name="Salzberg S.L."/>
            <person name="Neale D.B."/>
        </authorList>
    </citation>
    <scope>NUCLEOTIDE SEQUENCE</scope>
    <source>
        <tissue evidence="1">Leaves</tissue>
    </source>
</reference>
<evidence type="ECO:0000313" key="2">
    <source>
        <dbReference type="Proteomes" id="UP000619265"/>
    </source>
</evidence>
<evidence type="ECO:0008006" key="3">
    <source>
        <dbReference type="Google" id="ProtNLM"/>
    </source>
</evidence>
<comment type="caution">
    <text evidence="1">The sequence shown here is derived from an EMBL/GenBank/DDBJ whole genome shotgun (WGS) entry which is preliminary data.</text>
</comment>
<name>A0A833Y9X5_JUGRE</name>
<accession>A0A833Y9X5</accession>
<dbReference type="Gramene" id="Jr01_14040_p1">
    <property type="protein sequence ID" value="cds.Jr01_14040_p1"/>
    <property type="gene ID" value="Jr01_14040"/>
</dbReference>
<sequence>MQSTPSGEWISDSILPIELFLFHCGQKYDTFFFFNFIFYSLVQFVDFTKVMSENTDALKKEAAFALAALMEIPLQFRATQRLVNRESGAAPRTRPLPPPRNVIDHDNAVKSVPPVTDFKTVEATAQVELVCPICLTNPKDMAFGCGHLVSSSKLCFLV</sequence>
<dbReference type="AlphaFoldDB" id="A0A833Y9X5"/>
<gene>
    <name evidence="1" type="ORF">F2P56_001307</name>
</gene>